<gene>
    <name evidence="2" type="ORF">RFULGI_LOCUS16969</name>
</gene>
<dbReference type="AlphaFoldDB" id="A0A9N9P1G5"/>
<feature type="compositionally biased region" description="Acidic residues" evidence="1">
    <location>
        <begin position="8"/>
        <end position="20"/>
    </location>
</feature>
<name>A0A9N9P1G5_9GLOM</name>
<dbReference type="Proteomes" id="UP000789396">
    <property type="component" value="Unassembled WGS sequence"/>
</dbReference>
<evidence type="ECO:0000256" key="1">
    <source>
        <dbReference type="SAM" id="MobiDB-lite"/>
    </source>
</evidence>
<accession>A0A9N9P1G5</accession>
<comment type="caution">
    <text evidence="2">The sequence shown here is derived from an EMBL/GenBank/DDBJ whole genome shotgun (WGS) entry which is preliminary data.</text>
</comment>
<evidence type="ECO:0000313" key="2">
    <source>
        <dbReference type="EMBL" id="CAG8793332.1"/>
    </source>
</evidence>
<feature type="region of interest" description="Disordered" evidence="1">
    <location>
        <begin position="1"/>
        <end position="20"/>
    </location>
</feature>
<protein>
    <submittedName>
        <fullName evidence="2">19810_t:CDS:1</fullName>
    </submittedName>
</protein>
<organism evidence="2 3">
    <name type="scientific">Racocetra fulgida</name>
    <dbReference type="NCBI Taxonomy" id="60492"/>
    <lineage>
        <taxon>Eukaryota</taxon>
        <taxon>Fungi</taxon>
        <taxon>Fungi incertae sedis</taxon>
        <taxon>Mucoromycota</taxon>
        <taxon>Glomeromycotina</taxon>
        <taxon>Glomeromycetes</taxon>
        <taxon>Diversisporales</taxon>
        <taxon>Gigasporaceae</taxon>
        <taxon>Racocetra</taxon>
    </lineage>
</organism>
<evidence type="ECO:0000313" key="3">
    <source>
        <dbReference type="Proteomes" id="UP000789396"/>
    </source>
</evidence>
<keyword evidence="3" id="KW-1185">Reference proteome</keyword>
<feature type="non-terminal residue" evidence="2">
    <location>
        <position position="52"/>
    </location>
</feature>
<proteinExistence type="predicted"/>
<reference evidence="2" key="1">
    <citation type="submission" date="2021-06" db="EMBL/GenBank/DDBJ databases">
        <authorList>
            <person name="Kallberg Y."/>
            <person name="Tangrot J."/>
            <person name="Rosling A."/>
        </authorList>
    </citation>
    <scope>NUCLEOTIDE SEQUENCE</scope>
    <source>
        <strain evidence="2">IN212</strain>
    </source>
</reference>
<sequence>EDIKLENMEDPELESMESPELEDMGDLKLEGIEGPIESVEGSEFGCSKFREF</sequence>
<dbReference type="EMBL" id="CAJVPZ010063499">
    <property type="protein sequence ID" value="CAG8793332.1"/>
    <property type="molecule type" value="Genomic_DNA"/>
</dbReference>